<reference evidence="1 2" key="1">
    <citation type="submission" date="2021-06" db="EMBL/GenBank/DDBJ databases">
        <title>Caerostris extrusa draft genome.</title>
        <authorList>
            <person name="Kono N."/>
            <person name="Arakawa K."/>
        </authorList>
    </citation>
    <scope>NUCLEOTIDE SEQUENCE [LARGE SCALE GENOMIC DNA]</scope>
</reference>
<name>A0AAV4WNR1_CAEEX</name>
<dbReference type="EMBL" id="BPLR01016470">
    <property type="protein sequence ID" value="GIY84116.1"/>
    <property type="molecule type" value="Genomic_DNA"/>
</dbReference>
<keyword evidence="2" id="KW-1185">Reference proteome</keyword>
<comment type="caution">
    <text evidence="1">The sequence shown here is derived from an EMBL/GenBank/DDBJ whole genome shotgun (WGS) entry which is preliminary data.</text>
</comment>
<gene>
    <name evidence="1" type="ORF">CEXT_227531</name>
</gene>
<evidence type="ECO:0000313" key="1">
    <source>
        <dbReference type="EMBL" id="GIY84116.1"/>
    </source>
</evidence>
<sequence length="132" mass="14810">MLVHDLSEPFRAVSCGHLITDRDRSQFFFSEDVSWQRHGFLSTDTNTTSVGYVVGFHHHMSTTEKKKLLRNVANEKSHGAIFSVLFQSLQTLSTSLTSRLLVPIPPPSGPHIYPPHNLSAPSSRHISHRVPL</sequence>
<dbReference type="AlphaFoldDB" id="A0AAV4WNR1"/>
<protein>
    <submittedName>
        <fullName evidence="1">Uncharacterized protein</fullName>
    </submittedName>
</protein>
<proteinExistence type="predicted"/>
<accession>A0AAV4WNR1</accession>
<dbReference type="Proteomes" id="UP001054945">
    <property type="component" value="Unassembled WGS sequence"/>
</dbReference>
<evidence type="ECO:0000313" key="2">
    <source>
        <dbReference type="Proteomes" id="UP001054945"/>
    </source>
</evidence>
<organism evidence="1 2">
    <name type="scientific">Caerostris extrusa</name>
    <name type="common">Bark spider</name>
    <name type="synonym">Caerostris bankana</name>
    <dbReference type="NCBI Taxonomy" id="172846"/>
    <lineage>
        <taxon>Eukaryota</taxon>
        <taxon>Metazoa</taxon>
        <taxon>Ecdysozoa</taxon>
        <taxon>Arthropoda</taxon>
        <taxon>Chelicerata</taxon>
        <taxon>Arachnida</taxon>
        <taxon>Araneae</taxon>
        <taxon>Araneomorphae</taxon>
        <taxon>Entelegynae</taxon>
        <taxon>Araneoidea</taxon>
        <taxon>Araneidae</taxon>
        <taxon>Caerostris</taxon>
    </lineage>
</organism>